<dbReference type="EMBL" id="AAKXRS010000019">
    <property type="protein sequence ID" value="ECW8174797.1"/>
    <property type="molecule type" value="Genomic_DNA"/>
</dbReference>
<evidence type="ECO:0000313" key="6">
    <source>
        <dbReference type="EMBL" id="HAB1689280.1"/>
    </source>
</evidence>
<dbReference type="EMBL" id="RVIX01000001">
    <property type="protein sequence ID" value="MLX07663.1"/>
    <property type="molecule type" value="Genomic_DNA"/>
</dbReference>
<reference evidence="6" key="1">
    <citation type="journal article" date="2018" name="Genome Biol.">
        <title>SKESA: strategic k-mer extension for scrupulous assemblies.</title>
        <authorList>
            <person name="Souvorov A."/>
            <person name="Agarwala R."/>
            <person name="Lipman D.J."/>
        </authorList>
    </citation>
    <scope>NUCLEOTIDE SEQUENCE</scope>
    <source>
        <strain evidence="6">Salmonella enterica</strain>
    </source>
</reference>
<evidence type="ECO:0000313" key="10">
    <source>
        <dbReference type="EMBL" id="VEA39165.1"/>
    </source>
</evidence>
<dbReference type="EMBL" id="DAAFWG010000001">
    <property type="protein sequence ID" value="HAB1689280.1"/>
    <property type="molecule type" value="Genomic_DNA"/>
</dbReference>
<dbReference type="Proteomes" id="UP000273655">
    <property type="component" value="Chromosome 1"/>
</dbReference>
<evidence type="ECO:0000313" key="7">
    <source>
        <dbReference type="EMBL" id="MLX07663.1"/>
    </source>
</evidence>
<dbReference type="EMBL" id="LR134148">
    <property type="protein sequence ID" value="VEA39165.1"/>
    <property type="molecule type" value="Genomic_DNA"/>
</dbReference>
<dbReference type="EMBL" id="PYJV01000099">
    <property type="protein sequence ID" value="TGC37363.1"/>
    <property type="molecule type" value="Genomic_DNA"/>
</dbReference>
<gene>
    <name evidence="2" type="ORF">AH079_03095</name>
    <name evidence="1" type="ORF">AXN36_12375</name>
    <name evidence="8" type="ORF">C9E93_18465</name>
    <name evidence="9" type="ORF">C9F05_16225</name>
    <name evidence="7" type="ORF">DRY32_00515</name>
    <name evidence="4" type="ORF">F3613_15055</name>
    <name evidence="5" type="ORF">F9G36_13470</name>
    <name evidence="6" type="ORF">GBY27_01965</name>
    <name evidence="10" type="ORF">NCTC8271_03442</name>
    <name evidence="3" type="ORF">RU46_20875</name>
</gene>
<reference evidence="12 13" key="2">
    <citation type="submission" date="2018-03" db="EMBL/GenBank/DDBJ databases">
        <title>Non-Typhoidal Salmonella genome sequencing and assembly.</title>
        <authorList>
            <person name="Matchawe C."/>
        </authorList>
    </citation>
    <scope>NUCLEOTIDE SEQUENCE [LARGE SCALE GENOMIC DNA]</scope>
    <source>
        <strain evidence="9 13">32evb</strain>
        <strain evidence="8 12">98se</strain>
    </source>
</reference>
<dbReference type="EMBL" id="PYKE01000246">
    <property type="protein sequence ID" value="TGC96959.1"/>
    <property type="molecule type" value="Genomic_DNA"/>
</dbReference>
<reference evidence="2" key="3">
    <citation type="submission" date="2018-05" db="EMBL/GenBank/DDBJ databases">
        <authorList>
            <consortium name="GenomeTrakr network: Whole genome sequencing for foodborne pathogen traceback"/>
        </authorList>
    </citation>
    <scope>NUCLEOTIDE SEQUENCE</scope>
    <source>
        <strain evidence="3">CFSAN025702</strain>
        <strain evidence="1">CFSAN031465</strain>
        <strain evidence="2">FDA00001697</strain>
    </source>
</reference>
<dbReference type="AlphaFoldDB" id="A0A1U7FJZ9"/>
<protein>
    <submittedName>
        <fullName evidence="10">Membrane protein</fullName>
    </submittedName>
</protein>
<accession>A0A5H5WB63</accession>
<dbReference type="EMBL" id="AAKIYB010000019">
    <property type="protein sequence ID" value="ECS2353439.1"/>
    <property type="molecule type" value="Genomic_DNA"/>
</dbReference>
<name>A0A1U7FJZ9_SALET</name>
<reference evidence="6" key="6">
    <citation type="submission" date="2019-10" db="EMBL/GenBank/DDBJ databases">
        <authorList>
            <consortium name="NCBI Pathogen Detection Project"/>
        </authorList>
    </citation>
    <scope>NUCLEOTIDE SEQUENCE</scope>
    <source>
        <strain evidence="6">Salmonella enterica</strain>
    </source>
</reference>
<dbReference type="RefSeq" id="WP_001134853.1">
    <property type="nucleotide sequence ID" value="NZ_BAABTP010000014.1"/>
</dbReference>
<dbReference type="Proteomes" id="UP000297783">
    <property type="component" value="Unassembled WGS sequence"/>
</dbReference>
<dbReference type="EMBL" id="AAGNOE010000008">
    <property type="protein sequence ID" value="EBQ0043669.1"/>
    <property type="molecule type" value="Genomic_DNA"/>
</dbReference>
<evidence type="ECO:0000313" key="9">
    <source>
        <dbReference type="EMBL" id="TGC96959.1"/>
    </source>
</evidence>
<sequence>MPPLKKIMLLLFVGVMVATVTTPALALVCLASHSAKECAEACGVDMWFMFLACF</sequence>
<accession>A0A5H7D389</accession>
<dbReference type="Proteomes" id="UP000298415">
    <property type="component" value="Unassembled WGS sequence"/>
</dbReference>
<evidence type="ECO:0000313" key="2">
    <source>
        <dbReference type="EMBL" id="ECE5908611.1"/>
    </source>
</evidence>
<reference evidence="10 11" key="5">
    <citation type="submission" date="2018-12" db="EMBL/GenBank/DDBJ databases">
        <authorList>
            <consortium name="Pathogen Informatics"/>
        </authorList>
    </citation>
    <scope>NUCLEOTIDE SEQUENCE [LARGE SCALE GENOMIC DNA]</scope>
    <source>
        <strain evidence="10 11">NCTC8271</strain>
    </source>
</reference>
<dbReference type="Proteomes" id="UP000839529">
    <property type="component" value="Unassembled WGS sequence"/>
</dbReference>
<evidence type="ECO:0000313" key="3">
    <source>
        <dbReference type="EMBL" id="ECS2353439.1"/>
    </source>
</evidence>
<evidence type="ECO:0000313" key="4">
    <source>
        <dbReference type="EMBL" id="ECW8174797.1"/>
    </source>
</evidence>
<proteinExistence type="predicted"/>
<accession>A0A1U7FJZ9</accession>
<evidence type="ECO:0000313" key="5">
    <source>
        <dbReference type="EMBL" id="EDA0144645.1"/>
    </source>
</evidence>
<evidence type="ECO:0000313" key="13">
    <source>
        <dbReference type="Proteomes" id="UP000298415"/>
    </source>
</evidence>
<evidence type="ECO:0000313" key="1">
    <source>
        <dbReference type="EMBL" id="EBQ0043669.1"/>
    </source>
</evidence>
<evidence type="ECO:0000313" key="12">
    <source>
        <dbReference type="Proteomes" id="UP000297783"/>
    </source>
</evidence>
<evidence type="ECO:0000313" key="8">
    <source>
        <dbReference type="EMBL" id="TGC37363.1"/>
    </source>
</evidence>
<reference evidence="7" key="4">
    <citation type="submission" date="2018-07" db="EMBL/GenBank/DDBJ databases">
        <authorList>
            <person name="Ashton P.M."/>
            <person name="Dallman T."/>
            <person name="Nair S."/>
            <person name="De Pinna E."/>
            <person name="Peters T."/>
            <person name="Grant K."/>
        </authorList>
    </citation>
    <scope>NUCLEOTIDE SEQUENCE [LARGE SCALE GENOMIC DNA]</scope>
    <source>
        <strain evidence="7">313425</strain>
        <strain evidence="4">804504</strain>
        <strain evidence="5">809993</strain>
    </source>
</reference>
<organism evidence="8 12">
    <name type="scientific">Salmonella enterica I</name>
    <dbReference type="NCBI Taxonomy" id="59201"/>
    <lineage>
        <taxon>Bacteria</taxon>
        <taxon>Pseudomonadati</taxon>
        <taxon>Pseudomonadota</taxon>
        <taxon>Gammaproteobacteria</taxon>
        <taxon>Enterobacterales</taxon>
        <taxon>Enterobacteriaceae</taxon>
        <taxon>Salmonella</taxon>
    </lineage>
</organism>
<dbReference type="EMBL" id="AAIILT010000001">
    <property type="protein sequence ID" value="ECE5908611.1"/>
    <property type="molecule type" value="Genomic_DNA"/>
</dbReference>
<dbReference type="EMBL" id="AALIQC010000015">
    <property type="protein sequence ID" value="EDA0144645.1"/>
    <property type="molecule type" value="Genomic_DNA"/>
</dbReference>
<evidence type="ECO:0000313" key="11">
    <source>
        <dbReference type="Proteomes" id="UP000273655"/>
    </source>
</evidence>